<proteinExistence type="predicted"/>
<dbReference type="GO" id="GO:0030414">
    <property type="term" value="F:peptidase inhibitor activity"/>
    <property type="evidence" value="ECO:0007669"/>
    <property type="project" value="InterPro"/>
</dbReference>
<feature type="disulfide bond" evidence="6">
    <location>
        <begin position="471"/>
        <end position="498"/>
    </location>
</feature>
<feature type="disulfide bond" evidence="6">
    <location>
        <begin position="349"/>
        <end position="376"/>
    </location>
</feature>
<evidence type="ECO:0000256" key="1">
    <source>
        <dbReference type="ARBA" id="ARBA00022659"/>
    </source>
</evidence>
<feature type="disulfide bond" evidence="6">
    <location>
        <begin position="504"/>
        <end position="547"/>
    </location>
</feature>
<keyword evidence="3" id="KW-0677">Repeat</keyword>
<evidence type="ECO:0000313" key="10">
    <source>
        <dbReference type="EMBL" id="EEN63289.1"/>
    </source>
</evidence>
<dbReference type="Pfam" id="PF00095">
    <property type="entry name" value="WAP"/>
    <property type="match status" value="1"/>
</dbReference>
<dbReference type="SUPFAM" id="SSF57535">
    <property type="entry name" value="Complement control module/SCR domain"/>
    <property type="match status" value="5"/>
</dbReference>
<dbReference type="AlphaFoldDB" id="C3Y9N3"/>
<evidence type="ECO:0000256" key="3">
    <source>
        <dbReference type="ARBA" id="ARBA00022737"/>
    </source>
</evidence>
<evidence type="ECO:0000256" key="5">
    <source>
        <dbReference type="ARBA" id="ARBA00023180"/>
    </source>
</evidence>
<feature type="region of interest" description="Disordered" evidence="7">
    <location>
        <begin position="63"/>
        <end position="97"/>
    </location>
</feature>
<organism>
    <name type="scientific">Branchiostoma floridae</name>
    <name type="common">Florida lancelet</name>
    <name type="synonym">Amphioxus</name>
    <dbReference type="NCBI Taxonomy" id="7739"/>
    <lineage>
        <taxon>Eukaryota</taxon>
        <taxon>Metazoa</taxon>
        <taxon>Chordata</taxon>
        <taxon>Cephalochordata</taxon>
        <taxon>Leptocardii</taxon>
        <taxon>Amphioxiformes</taxon>
        <taxon>Branchiostomatidae</taxon>
        <taxon>Branchiostoma</taxon>
    </lineage>
</organism>
<feature type="disulfide bond" evidence="6">
    <location>
        <begin position="443"/>
        <end position="486"/>
    </location>
</feature>
<keyword evidence="4 6" id="KW-1015">Disulfide bond</keyword>
<keyword evidence="5" id="KW-0325">Glycoprotein</keyword>
<dbReference type="Gene3D" id="2.10.70.10">
    <property type="entry name" value="Complement Module, domain 1"/>
    <property type="match status" value="5"/>
</dbReference>
<keyword evidence="1 6" id="KW-0768">Sushi</keyword>
<evidence type="ECO:0000259" key="8">
    <source>
        <dbReference type="PROSITE" id="PS50923"/>
    </source>
</evidence>
<dbReference type="GO" id="GO:0005576">
    <property type="term" value="C:extracellular region"/>
    <property type="evidence" value="ECO:0007669"/>
    <property type="project" value="InterPro"/>
</dbReference>
<reference evidence="10" key="1">
    <citation type="journal article" date="2008" name="Nature">
        <title>The amphioxus genome and the evolution of the chordate karyotype.</title>
        <authorList>
            <consortium name="US DOE Joint Genome Institute (JGI-PGF)"/>
            <person name="Putnam N.H."/>
            <person name="Butts T."/>
            <person name="Ferrier D.E.K."/>
            <person name="Furlong R.F."/>
            <person name="Hellsten U."/>
            <person name="Kawashima T."/>
            <person name="Robinson-Rechavi M."/>
            <person name="Shoguchi E."/>
            <person name="Terry A."/>
            <person name="Yu J.-K."/>
            <person name="Benito-Gutierrez E.L."/>
            <person name="Dubchak I."/>
            <person name="Garcia-Fernandez J."/>
            <person name="Gibson-Brown J.J."/>
            <person name="Grigoriev I.V."/>
            <person name="Horton A.C."/>
            <person name="de Jong P.J."/>
            <person name="Jurka J."/>
            <person name="Kapitonov V.V."/>
            <person name="Kohara Y."/>
            <person name="Kuroki Y."/>
            <person name="Lindquist E."/>
            <person name="Lucas S."/>
            <person name="Osoegawa K."/>
            <person name="Pennacchio L.A."/>
            <person name="Salamov A.A."/>
            <person name="Satou Y."/>
            <person name="Sauka-Spengler T."/>
            <person name="Schmutz J."/>
            <person name="Shin-I T."/>
            <person name="Toyoda A."/>
            <person name="Bronner-Fraser M."/>
            <person name="Fujiyama A."/>
            <person name="Holland L.Z."/>
            <person name="Holland P.W.H."/>
            <person name="Satoh N."/>
            <person name="Rokhsar D.S."/>
        </authorList>
    </citation>
    <scope>NUCLEOTIDE SEQUENCE [LARGE SCALE GENOMIC DNA]</scope>
    <source>
        <strain evidence="10">S238N-H82</strain>
        <tissue evidence="10">Testes</tissue>
    </source>
</reference>
<feature type="disulfide bond" evidence="6">
    <location>
        <begin position="321"/>
        <end position="364"/>
    </location>
</feature>
<dbReference type="PANTHER" id="PTHR46393:SF7">
    <property type="entry name" value="COMPLEMENT C2"/>
    <property type="match status" value="1"/>
</dbReference>
<name>C3Y9N3_BRAFL</name>
<dbReference type="InterPro" id="IPR008197">
    <property type="entry name" value="WAP_dom"/>
</dbReference>
<protein>
    <recommendedName>
        <fullName evidence="11">Sushi domain-containing protein</fullName>
    </recommendedName>
</protein>
<feature type="compositionally biased region" description="Basic and acidic residues" evidence="7">
    <location>
        <begin position="63"/>
        <end position="72"/>
    </location>
</feature>
<feature type="disulfide bond" evidence="6">
    <location>
        <begin position="532"/>
        <end position="559"/>
    </location>
</feature>
<accession>C3Y9N3</accession>
<evidence type="ECO:0000256" key="6">
    <source>
        <dbReference type="PROSITE-ProRule" id="PRU00302"/>
    </source>
</evidence>
<dbReference type="PROSITE" id="PS50923">
    <property type="entry name" value="SUSHI"/>
    <property type="match status" value="5"/>
</dbReference>
<evidence type="ECO:0008006" key="11">
    <source>
        <dbReference type="Google" id="ProtNLM"/>
    </source>
</evidence>
<feature type="domain" description="Sushi" evidence="8">
    <location>
        <begin position="502"/>
        <end position="561"/>
    </location>
</feature>
<feature type="domain" description="Sushi" evidence="8">
    <location>
        <begin position="441"/>
        <end position="500"/>
    </location>
</feature>
<dbReference type="InterPro" id="IPR035976">
    <property type="entry name" value="Sushi/SCR/CCP_sf"/>
</dbReference>
<feature type="domain" description="Sushi" evidence="8">
    <location>
        <begin position="250"/>
        <end position="316"/>
    </location>
</feature>
<dbReference type="InterPro" id="IPR036645">
    <property type="entry name" value="Elafin-like_sf"/>
</dbReference>
<dbReference type="SMART" id="SM00032">
    <property type="entry name" value="CCP"/>
    <property type="match status" value="5"/>
</dbReference>
<dbReference type="SMART" id="SM00217">
    <property type="entry name" value="WAP"/>
    <property type="match status" value="1"/>
</dbReference>
<feature type="domain" description="Sushi" evidence="8">
    <location>
        <begin position="380"/>
        <end position="439"/>
    </location>
</feature>
<dbReference type="PANTHER" id="PTHR46393">
    <property type="entry name" value="SUSHI DOMAIN-CONTAINING PROTEIN"/>
    <property type="match status" value="1"/>
</dbReference>
<evidence type="ECO:0000256" key="7">
    <source>
        <dbReference type="SAM" id="MobiDB-lite"/>
    </source>
</evidence>
<evidence type="ECO:0000259" key="9">
    <source>
        <dbReference type="PROSITE" id="PS51390"/>
    </source>
</evidence>
<feature type="disulfide bond" evidence="6">
    <location>
        <begin position="287"/>
        <end position="314"/>
    </location>
</feature>
<sequence length="606" mass="66277">MCQGCELDYTITLEVVSCHQCKADITPESALLAFCEGPVCQSDNRLFLCQSCHDDNSDIADKDSRKRCRGDSSEGSASAKTLSKGKKIRKEPDSDSSLVIEEFPSESLRSVDGNESDSTVGSRSLIIDEDTSDASQAPSPDLVAKARAIVISSDLYKNKAVFVCNQFISHGCDELLHSFRSLKSHLAKAHGISGDVVPCKTVYSDLVTTSPWSVSVCQQSKRFGTLLSSLIFTRDNGIQVFAVCVSTAPDICTYPNVRRMASSSSASSSWSGCYSPYTHGERCTYRCLSGYSRVSGDYTRTCSSGSWSGTNLVCRGVSTYCSSPPTLAYTYRRGCNYPYTNGERCTYRCRTGYSRVSGDYTRTCSGGGWVGTNLVCRRGSTCSSPPTLAYTYRRGCNYPYTNGERCTYRCRTGYSRVSGDYTRTCSGGRWVGTNLVCRRGSTCSSPPTLSYTYRSGCYSPYTNGERCTYRCRTGYSRVSGDSTRTCSGGRWDGTNLVCRRGSTCPSPPSPAYTYRSGCNYPYTNRERCTYRCRPGYTQVFGSNIRTCNYGTWAGTNLVCRRGGGDCPIPIGPGICVNRCYADSNCRFGQKCCSNGCGRVCMSPTYG</sequence>
<dbReference type="CDD" id="cd00033">
    <property type="entry name" value="CCP"/>
    <property type="match status" value="5"/>
</dbReference>
<evidence type="ECO:0000256" key="2">
    <source>
        <dbReference type="ARBA" id="ARBA00022729"/>
    </source>
</evidence>
<dbReference type="EMBL" id="GG666492">
    <property type="protein sequence ID" value="EEN63289.1"/>
    <property type="molecule type" value="Genomic_DNA"/>
</dbReference>
<dbReference type="PROSITE" id="PS51390">
    <property type="entry name" value="WAP"/>
    <property type="match status" value="1"/>
</dbReference>
<feature type="domain" description="Sushi" evidence="8">
    <location>
        <begin position="319"/>
        <end position="378"/>
    </location>
</feature>
<evidence type="ECO:0000256" key="4">
    <source>
        <dbReference type="ARBA" id="ARBA00023157"/>
    </source>
</evidence>
<dbReference type="Gene3D" id="4.10.75.10">
    <property type="entry name" value="Elafin-like"/>
    <property type="match status" value="1"/>
</dbReference>
<dbReference type="Pfam" id="PF00084">
    <property type="entry name" value="Sushi"/>
    <property type="match status" value="5"/>
</dbReference>
<dbReference type="InParanoid" id="C3Y9N3"/>
<feature type="disulfide bond" evidence="6">
    <location>
        <begin position="410"/>
        <end position="437"/>
    </location>
</feature>
<dbReference type="SUPFAM" id="SSF57256">
    <property type="entry name" value="Elafin-like"/>
    <property type="match status" value="1"/>
</dbReference>
<feature type="domain" description="WAP" evidence="9">
    <location>
        <begin position="558"/>
        <end position="604"/>
    </location>
</feature>
<dbReference type="CDD" id="cd00199">
    <property type="entry name" value="WAP"/>
    <property type="match status" value="1"/>
</dbReference>
<comment type="caution">
    <text evidence="6">Lacks conserved residue(s) required for the propagation of feature annotation.</text>
</comment>
<feature type="disulfide bond" evidence="6">
    <location>
        <begin position="382"/>
        <end position="425"/>
    </location>
</feature>
<dbReference type="InterPro" id="IPR000436">
    <property type="entry name" value="Sushi_SCR_CCP_dom"/>
</dbReference>
<keyword evidence="2" id="KW-0732">Signal</keyword>
<gene>
    <name evidence="10" type="ORF">BRAFLDRAFT_88227</name>
</gene>